<dbReference type="GeneID" id="75690854"/>
<reference evidence="2 3" key="1">
    <citation type="submission" date="2021-04" db="EMBL/GenBank/DDBJ databases">
        <authorList>
            <person name="Shkoporov A.N."/>
            <person name="Stockdale S.R."/>
            <person name="Guerin E."/>
            <person name="Ross R.P."/>
            <person name="Hill C."/>
        </authorList>
    </citation>
    <scope>NUCLEOTIDE SEQUENCE [LARGE SCALE GENOMIC DNA]</scope>
    <source>
        <strain evidence="3">cr25_1</strain>
    </source>
</reference>
<organism evidence="2 3">
    <name type="scientific">uncultured phage cr25_1</name>
    <dbReference type="NCBI Taxonomy" id="2986395"/>
    <lineage>
        <taxon>Viruses</taxon>
        <taxon>Duplodnaviria</taxon>
        <taxon>Heunggongvirae</taxon>
        <taxon>Uroviricota</taxon>
        <taxon>Caudoviricetes</taxon>
        <taxon>Crassvirales</taxon>
        <taxon>Crevaviridae</taxon>
        <taxon>Coarsevirinae</taxon>
        <taxon>Junduvirus</taxon>
        <taxon>Junduvirus copri</taxon>
    </lineage>
</organism>
<keyword evidence="2" id="KW-0808">Transferase</keyword>
<evidence type="ECO:0000313" key="2">
    <source>
        <dbReference type="EMBL" id="QWM90249.1"/>
    </source>
</evidence>
<keyword evidence="1" id="KW-0175">Coiled coil</keyword>
<keyword evidence="2" id="KW-0418">Kinase</keyword>
<keyword evidence="3" id="KW-1185">Reference proteome</keyword>
<dbReference type="Proteomes" id="UP000827441">
    <property type="component" value="Segment"/>
</dbReference>
<sequence length="1064" mass="116136">MPKSKTKTNSNDREYVNRRLVLARKFYDYINAFEDDYADNRSRRIARENKNSSDFIIPDSDYPDHLVSRALQAMFETEYGAALFEANGDRYYNPDDDSILLTKDQHGNSISPMRIKTTPLHDIIRAAKKVKGSSIDKALALAYTESTFGINPHLRGFLGRKGETSKEDVTKAMNENLKAYNESNTYNPAQLLGLDHIDPDNVTKVNTYLSKLVGKDANAKELFEYEDDGFGGKNINLTRKGEEYFGKRLNNWLSEGKLPNALVNGMINAENYVESYDPTVQALKYFQKNPVKYNSSVYKAGDADQDISKMSDAMKSIIGIRKHNPELDMWIEKNKRYGGAVKTLKGRRRRYDLGGARDNVNNITGSSWGAGKGIQGAETKSGLAKGLGIGSTVGAAAGSIVPGVGTAIGGVIGGIIGGVSGLISGIFGGRRKKRKAREAAIRADITKNYELGQDDIRIDQQALNDITINTNPIDIYGDNPIPTGNTQTVSNQYNMIGTPTKENYEFAFRCGGRRKRYADGGSINQVASNAAIVEGPSHEQGGVPYGSNAEVEGGEAILNGSDADYIFSDTLKLGDRTFADIAKPLMLHKGYLEDKLAKSSVMLGGLLRLTDRSTYAIDRNTNARNTEKQSARHNRLLAEINGVQAELNNLYNQQEAMKAKSGDVAEPKQEFALGGSIFACGGKHKYPNGGLTIPPLQFAAPTPQFAEMDIQTVTPITPSVNTGAMSGVMMGANLAANLVAQDAMNKRQAVVSGLPPHIKDAVLSEVGMRCGGKVKKADGGSVQVSPFSDLNIQVNNPTKQMINPNPYLMTPMMLRRCGGKTKRYDLGGFISDESGNLIGAAGNLIGSLMQGRSKRKLAKSISDMPIPKREYLDNVNLEWDINTDAARREVIDQISAIEDFVKSNSSSAPVARQAMLRARSKGASVLGKLKQDELMQELNIRNQARQMNAEIAAKNKQIKYENEVDAFEKANLAASLLAEGNTGIRDALVGLTGDIQKMLNDHTLLNDKRNSNILHLLSNDKSIGFLKNLSDKQISRLFGKDAVVLKGKRCGGKVEKRYGGKRCA</sequence>
<dbReference type="GO" id="GO:0016301">
    <property type="term" value="F:kinase activity"/>
    <property type="evidence" value="ECO:0007669"/>
    <property type="project" value="UniProtKB-KW"/>
</dbReference>
<protein>
    <submittedName>
        <fullName evidence="2">Receptor tyrosine kinase</fullName>
    </submittedName>
</protein>
<evidence type="ECO:0000256" key="1">
    <source>
        <dbReference type="SAM" id="Coils"/>
    </source>
</evidence>
<dbReference type="KEGG" id="vg:75690854"/>
<gene>
    <name evidence="2" type="primary">gp_23182</name>
</gene>
<accession>A0AAE7V2Y5</accession>
<proteinExistence type="predicted"/>
<name>A0AAE7V2Y5_9CAUD</name>
<feature type="coiled-coil region" evidence="1">
    <location>
        <begin position="633"/>
        <end position="660"/>
    </location>
</feature>
<evidence type="ECO:0000313" key="3">
    <source>
        <dbReference type="Proteomes" id="UP000827441"/>
    </source>
</evidence>
<dbReference type="RefSeq" id="YP_010359821.1">
    <property type="nucleotide sequence ID" value="NC_062777.1"/>
</dbReference>
<dbReference type="EMBL" id="MZ130487">
    <property type="protein sequence ID" value="QWM90249.1"/>
    <property type="molecule type" value="Genomic_DNA"/>
</dbReference>
<keyword evidence="2" id="KW-0675">Receptor</keyword>